<evidence type="ECO:0000256" key="1">
    <source>
        <dbReference type="ARBA" id="ARBA00004123"/>
    </source>
</evidence>
<feature type="compositionally biased region" description="Low complexity" evidence="9">
    <location>
        <begin position="439"/>
        <end position="457"/>
    </location>
</feature>
<name>A0AAU9F6C6_DROMD</name>
<feature type="region of interest" description="Disordered" evidence="9">
    <location>
        <begin position="1"/>
        <end position="36"/>
    </location>
</feature>
<dbReference type="SUPFAM" id="SSF46785">
    <property type="entry name" value="Winged helix' DNA-binding domain"/>
    <property type="match status" value="1"/>
</dbReference>
<dbReference type="GO" id="GO:0005674">
    <property type="term" value="C:transcription factor TFIIF complex"/>
    <property type="evidence" value="ECO:0007669"/>
    <property type="project" value="TreeGrafter"/>
</dbReference>
<dbReference type="InterPro" id="IPR011039">
    <property type="entry name" value="TFIIF_interaction"/>
</dbReference>
<protein>
    <recommendedName>
        <fullName evidence="8">Transcription initiation factor IIF subunit alpha</fullName>
    </recommendedName>
</protein>
<proteinExistence type="inferred from homology"/>
<dbReference type="SUPFAM" id="SSF50916">
    <property type="entry name" value="Rap30/74 interaction domains"/>
    <property type="match status" value="1"/>
</dbReference>
<dbReference type="PANTHER" id="PTHR13011">
    <property type="entry name" value="TFIIF-ALPHA"/>
    <property type="match status" value="1"/>
</dbReference>
<evidence type="ECO:0000313" key="10">
    <source>
        <dbReference type="EMBL" id="BFF89678.1"/>
    </source>
</evidence>
<feature type="compositionally biased region" description="Acidic residues" evidence="9">
    <location>
        <begin position="289"/>
        <end position="302"/>
    </location>
</feature>
<dbReference type="InterPro" id="IPR008851">
    <property type="entry name" value="TFIIF-alpha"/>
</dbReference>
<evidence type="ECO:0000256" key="4">
    <source>
        <dbReference type="ARBA" id="ARBA00023125"/>
    </source>
</evidence>
<keyword evidence="4 8" id="KW-0238">DNA-binding</keyword>
<feature type="compositionally biased region" description="Basic and acidic residues" evidence="9">
    <location>
        <begin position="255"/>
        <end position="269"/>
    </location>
</feature>
<dbReference type="InterPro" id="IPR036390">
    <property type="entry name" value="WH_DNA-bd_sf"/>
</dbReference>
<dbReference type="PANTHER" id="PTHR13011:SF0">
    <property type="entry name" value="GENERAL TRANSCRIPTION FACTOR IIF SUBUNIT 1"/>
    <property type="match status" value="1"/>
</dbReference>
<dbReference type="EMBL" id="AP029263">
    <property type="protein sequence ID" value="BFF89678.1"/>
    <property type="molecule type" value="Genomic_DNA"/>
</dbReference>
<feature type="compositionally biased region" description="Basic and acidic residues" evidence="9">
    <location>
        <begin position="362"/>
        <end position="376"/>
    </location>
</feature>
<evidence type="ECO:0000256" key="5">
    <source>
        <dbReference type="ARBA" id="ARBA00023163"/>
    </source>
</evidence>
<dbReference type="Pfam" id="PF05793">
    <property type="entry name" value="TFIIF_alpha"/>
    <property type="match status" value="1"/>
</dbReference>
<dbReference type="GO" id="GO:0006367">
    <property type="term" value="P:transcription initiation at RNA polymerase II promoter"/>
    <property type="evidence" value="ECO:0007669"/>
    <property type="project" value="InterPro"/>
</dbReference>
<keyword evidence="3 8" id="KW-0805">Transcription regulation</keyword>
<accession>A0AAU9F6C6</accession>
<feature type="region of interest" description="Disordered" evidence="9">
    <location>
        <begin position="236"/>
        <end position="509"/>
    </location>
</feature>
<comment type="similarity">
    <text evidence="2 8">Belongs to the TFIIF alpha subunit family.</text>
</comment>
<dbReference type="GO" id="GO:0016251">
    <property type="term" value="F:RNA polymerase II general transcription initiation factor activity"/>
    <property type="evidence" value="ECO:0007669"/>
    <property type="project" value="TreeGrafter"/>
</dbReference>
<feature type="compositionally biased region" description="Acidic residues" evidence="9">
    <location>
        <begin position="238"/>
        <end position="254"/>
    </location>
</feature>
<evidence type="ECO:0000256" key="7">
    <source>
        <dbReference type="ARBA" id="ARBA00025232"/>
    </source>
</evidence>
<sequence length="578" mass="64955">MTSVSKSTPSSTTASGSSSSSSSSTSAAAASASSNVQEFKIRVPKMRKKHHVMRFNATLNVDFAQWRNVKLERENNMKEFRGMDEDQPKFGAGSEYNRDQREEARRKKFGIIARKYRPEAQPWILKVGGKMGKKFKGIREGGVGENAAFYVFTHAPDGAIEAYPLNEWYNFQPIQRYKSLSAEEAEQEFGRRKKVMNYFSLMLRKRLRGDEEEEQDPEEAKLLKAATKKSKELKITDMDEWIDSEDESDSEDEEEKKKKEQEDSDDGSKGKGGKGKKGADKKKKKRDVDDEAFEESDDGDEEGRERDYDTESSEDEPDPESKLDKDMKGVAEEDALRKLLTSDEEDEDEKKSDESDKDEADGEKKKKEKNKDEASKDKKKKKPSKDDKKSKANGSGGDSSTDFSTDSTDSEDDLSNGPPKKKVATKEKEKEKEKDKESAASSKPSTSSNANKSRSSTPTPANNDASKRKMNSLPSDLTGSDTSNSPTSTPAKRTKNEIQTSLPTSFSGSKVEDYGITEEAVRRYLKRKPLTATELLTKFKNKKTGVSSDRLVETMTKILKKINPVKHTIQGKMYLWIK</sequence>
<dbReference type="GO" id="GO:0032968">
    <property type="term" value="P:positive regulation of transcription elongation by RNA polymerase II"/>
    <property type="evidence" value="ECO:0007669"/>
    <property type="project" value="InterPro"/>
</dbReference>
<organism evidence="10 11">
    <name type="scientific">Drosophila madeirensis</name>
    <name type="common">Fruit fly</name>
    <dbReference type="NCBI Taxonomy" id="30013"/>
    <lineage>
        <taxon>Eukaryota</taxon>
        <taxon>Metazoa</taxon>
        <taxon>Ecdysozoa</taxon>
        <taxon>Arthropoda</taxon>
        <taxon>Hexapoda</taxon>
        <taxon>Insecta</taxon>
        <taxon>Pterygota</taxon>
        <taxon>Neoptera</taxon>
        <taxon>Endopterygota</taxon>
        <taxon>Diptera</taxon>
        <taxon>Brachycera</taxon>
        <taxon>Muscomorpha</taxon>
        <taxon>Ephydroidea</taxon>
        <taxon>Drosophilidae</taxon>
        <taxon>Drosophila</taxon>
        <taxon>Sophophora</taxon>
    </lineage>
</organism>
<evidence type="ECO:0000256" key="2">
    <source>
        <dbReference type="ARBA" id="ARBA00005249"/>
    </source>
</evidence>
<dbReference type="GO" id="GO:0003677">
    <property type="term" value="F:DNA binding"/>
    <property type="evidence" value="ECO:0007669"/>
    <property type="project" value="UniProtKB-KW"/>
</dbReference>
<feature type="compositionally biased region" description="Basic and acidic residues" evidence="9">
    <location>
        <begin position="319"/>
        <end position="341"/>
    </location>
</feature>
<feature type="compositionally biased region" description="Low complexity" evidence="9">
    <location>
        <begin position="1"/>
        <end position="34"/>
    </location>
</feature>
<feature type="compositionally biased region" description="Basic residues" evidence="9">
    <location>
        <begin position="271"/>
        <end position="285"/>
    </location>
</feature>
<feature type="compositionally biased region" description="Low complexity" evidence="9">
    <location>
        <begin position="398"/>
        <end position="407"/>
    </location>
</feature>
<dbReference type="AlphaFoldDB" id="A0AAU9F6C6"/>
<dbReference type="GO" id="GO:0001096">
    <property type="term" value="F:TFIIF-class transcription factor complex binding"/>
    <property type="evidence" value="ECO:0007669"/>
    <property type="project" value="TreeGrafter"/>
</dbReference>
<keyword evidence="6 8" id="KW-0539">Nucleus</keyword>
<feature type="compositionally biased region" description="Polar residues" evidence="9">
    <location>
        <begin position="472"/>
        <end position="508"/>
    </location>
</feature>
<evidence type="ECO:0000256" key="9">
    <source>
        <dbReference type="SAM" id="MobiDB-lite"/>
    </source>
</evidence>
<evidence type="ECO:0000256" key="8">
    <source>
        <dbReference type="RuleBase" id="RU366044"/>
    </source>
</evidence>
<comment type="subcellular location">
    <subcellularLocation>
        <location evidence="1 8">Nucleus</location>
    </subcellularLocation>
</comment>
<evidence type="ECO:0000313" key="11">
    <source>
        <dbReference type="Proteomes" id="UP001500889"/>
    </source>
</evidence>
<dbReference type="InterPro" id="IPR036388">
    <property type="entry name" value="WH-like_DNA-bd_sf"/>
</dbReference>
<dbReference type="Gene3D" id="1.10.10.10">
    <property type="entry name" value="Winged helix-like DNA-binding domain superfamily/Winged helix DNA-binding domain"/>
    <property type="match status" value="1"/>
</dbReference>
<keyword evidence="5 8" id="KW-0804">Transcription</keyword>
<evidence type="ECO:0000256" key="3">
    <source>
        <dbReference type="ARBA" id="ARBA00023015"/>
    </source>
</evidence>
<evidence type="ECO:0000256" key="6">
    <source>
        <dbReference type="ARBA" id="ARBA00023242"/>
    </source>
</evidence>
<comment type="function">
    <text evidence="7 8">TFIIF is a general transcription initiation factor that binds to RNA polymerase II and helps to recruit it to the initiation complex in collaboration with TFIIB. It promotes transcription elongation.</text>
</comment>
<dbReference type="Proteomes" id="UP001500889">
    <property type="component" value="Chromosome O"/>
</dbReference>
<feature type="compositionally biased region" description="Basic and acidic residues" evidence="9">
    <location>
        <begin position="424"/>
        <end position="438"/>
    </location>
</feature>
<dbReference type="CDD" id="cd00240">
    <property type="entry name" value="TFIIFa"/>
    <property type="match status" value="1"/>
</dbReference>
<gene>
    <name evidence="10" type="ORF">DMAD_08382</name>
</gene>
<keyword evidence="11" id="KW-1185">Reference proteome</keyword>
<reference evidence="10 11" key="1">
    <citation type="submission" date="2024-02" db="EMBL/GenBank/DDBJ databases">
        <title>A chromosome-level genome assembly of Drosophila madeirensis, a fruit fly species endemic to Madeira island.</title>
        <authorList>
            <person name="Tomihara K."/>
            <person name="Llopart A."/>
            <person name="Yamamoto D."/>
        </authorList>
    </citation>
    <scope>NUCLEOTIDE SEQUENCE [LARGE SCALE GENOMIC DNA]</scope>
    <source>
        <strain evidence="10 11">RF1</strain>
    </source>
</reference>